<organism evidence="2 3">
    <name type="scientific">Gigaspora margarita</name>
    <dbReference type="NCBI Taxonomy" id="4874"/>
    <lineage>
        <taxon>Eukaryota</taxon>
        <taxon>Fungi</taxon>
        <taxon>Fungi incertae sedis</taxon>
        <taxon>Mucoromycota</taxon>
        <taxon>Glomeromycotina</taxon>
        <taxon>Glomeromycetes</taxon>
        <taxon>Diversisporales</taxon>
        <taxon>Gigasporaceae</taxon>
        <taxon>Gigaspora</taxon>
    </lineage>
</organism>
<evidence type="ECO:0000313" key="2">
    <source>
        <dbReference type="EMBL" id="CAG8556235.1"/>
    </source>
</evidence>
<evidence type="ECO:0000256" key="1">
    <source>
        <dbReference type="SAM" id="MobiDB-lite"/>
    </source>
</evidence>
<feature type="compositionally biased region" description="Basic residues" evidence="1">
    <location>
        <begin position="16"/>
        <end position="29"/>
    </location>
</feature>
<dbReference type="Proteomes" id="UP000789901">
    <property type="component" value="Unassembled WGS sequence"/>
</dbReference>
<comment type="caution">
    <text evidence="2">The sequence shown here is derived from an EMBL/GenBank/DDBJ whole genome shotgun (WGS) entry which is preliminary data.</text>
</comment>
<feature type="region of interest" description="Disordered" evidence="1">
    <location>
        <begin position="1"/>
        <end position="61"/>
    </location>
</feature>
<keyword evidence="3" id="KW-1185">Reference proteome</keyword>
<name>A0ABN7UBH7_GIGMA</name>
<reference evidence="2 3" key="1">
    <citation type="submission" date="2021-06" db="EMBL/GenBank/DDBJ databases">
        <authorList>
            <person name="Kallberg Y."/>
            <person name="Tangrot J."/>
            <person name="Rosling A."/>
        </authorList>
    </citation>
    <scope>NUCLEOTIDE SEQUENCE [LARGE SCALE GENOMIC DNA]</scope>
    <source>
        <strain evidence="2 3">120-4 pot B 10/14</strain>
    </source>
</reference>
<evidence type="ECO:0000313" key="3">
    <source>
        <dbReference type="Proteomes" id="UP000789901"/>
    </source>
</evidence>
<feature type="compositionally biased region" description="Basic and acidic residues" evidence="1">
    <location>
        <begin position="1"/>
        <end position="15"/>
    </location>
</feature>
<dbReference type="EMBL" id="CAJVQB010001932">
    <property type="protein sequence ID" value="CAG8556235.1"/>
    <property type="molecule type" value="Genomic_DNA"/>
</dbReference>
<gene>
    <name evidence="2" type="ORF">GMARGA_LOCUS4799</name>
</gene>
<proteinExistence type="predicted"/>
<sequence length="61" mass="7205">MHQKNERVSIIESESKKKKMKHNAQRRKANNNTKAKELPPTMKKEVPNKTPNDEGRSHRNR</sequence>
<protein>
    <submittedName>
        <fullName evidence="2">7904_t:CDS:1</fullName>
    </submittedName>
</protein>
<accession>A0ABN7UBH7</accession>
<feature type="compositionally biased region" description="Basic and acidic residues" evidence="1">
    <location>
        <begin position="34"/>
        <end position="61"/>
    </location>
</feature>